<feature type="chain" id="PRO_5042248941" description="Cytochrome P450" evidence="1">
    <location>
        <begin position="18"/>
        <end position="198"/>
    </location>
</feature>
<feature type="signal peptide" evidence="1">
    <location>
        <begin position="1"/>
        <end position="17"/>
    </location>
</feature>
<keyword evidence="1" id="KW-0732">Signal</keyword>
<gene>
    <name evidence="2" type="ORF">LY79DRAFT_639835</name>
</gene>
<dbReference type="GeneID" id="85446566"/>
<evidence type="ECO:0000313" key="3">
    <source>
        <dbReference type="Proteomes" id="UP001230504"/>
    </source>
</evidence>
<dbReference type="RefSeq" id="XP_060409943.1">
    <property type="nucleotide sequence ID" value="XM_060562326.1"/>
</dbReference>
<comment type="caution">
    <text evidence="2">The sequence shown here is derived from an EMBL/GenBank/DDBJ whole genome shotgun (WGS) entry which is preliminary data.</text>
</comment>
<protein>
    <recommendedName>
        <fullName evidence="4">Cytochrome P450</fullName>
    </recommendedName>
</protein>
<sequence>MQHIGALLLSLAAVAAAVPAGNLPRAASVSNSAPFQIYAYGDGIGGLPLFSTGSDAFLGDYANFNDPNAAPVTFTPTNNAWQGAPNTTALNSTTTPTWSNVTFSIPTDGASDHSVGFLNSSSTASDRQTSGFLTYGNVIFVSGESGNMVSMWYATPSSVEGIYSLKWNVTDDSTEDKIVLALKKTVPSTALFPAIHQA</sequence>
<dbReference type="AlphaFoldDB" id="A0AAD8PRB5"/>
<dbReference type="EMBL" id="JAHLJV010000076">
    <property type="protein sequence ID" value="KAK1574416.1"/>
    <property type="molecule type" value="Genomic_DNA"/>
</dbReference>
<evidence type="ECO:0008006" key="4">
    <source>
        <dbReference type="Google" id="ProtNLM"/>
    </source>
</evidence>
<name>A0AAD8PRB5_9PEZI</name>
<evidence type="ECO:0000256" key="1">
    <source>
        <dbReference type="SAM" id="SignalP"/>
    </source>
</evidence>
<keyword evidence="3" id="KW-1185">Reference proteome</keyword>
<evidence type="ECO:0000313" key="2">
    <source>
        <dbReference type="EMBL" id="KAK1574416.1"/>
    </source>
</evidence>
<accession>A0AAD8PRB5</accession>
<organism evidence="2 3">
    <name type="scientific">Colletotrichum navitas</name>
    <dbReference type="NCBI Taxonomy" id="681940"/>
    <lineage>
        <taxon>Eukaryota</taxon>
        <taxon>Fungi</taxon>
        <taxon>Dikarya</taxon>
        <taxon>Ascomycota</taxon>
        <taxon>Pezizomycotina</taxon>
        <taxon>Sordariomycetes</taxon>
        <taxon>Hypocreomycetidae</taxon>
        <taxon>Glomerellales</taxon>
        <taxon>Glomerellaceae</taxon>
        <taxon>Colletotrichum</taxon>
        <taxon>Colletotrichum graminicola species complex</taxon>
    </lineage>
</organism>
<proteinExistence type="predicted"/>
<dbReference type="Proteomes" id="UP001230504">
    <property type="component" value="Unassembled WGS sequence"/>
</dbReference>
<reference evidence="2" key="1">
    <citation type="submission" date="2021-06" db="EMBL/GenBank/DDBJ databases">
        <title>Comparative genomics, transcriptomics and evolutionary studies reveal genomic signatures of adaptation to plant cell wall in hemibiotrophic fungi.</title>
        <authorList>
            <consortium name="DOE Joint Genome Institute"/>
            <person name="Baroncelli R."/>
            <person name="Diaz J.F."/>
            <person name="Benocci T."/>
            <person name="Peng M."/>
            <person name="Battaglia E."/>
            <person name="Haridas S."/>
            <person name="Andreopoulos W."/>
            <person name="Labutti K."/>
            <person name="Pangilinan J."/>
            <person name="Floch G.L."/>
            <person name="Makela M.R."/>
            <person name="Henrissat B."/>
            <person name="Grigoriev I.V."/>
            <person name="Crouch J.A."/>
            <person name="De Vries R.P."/>
            <person name="Sukno S.A."/>
            <person name="Thon M.R."/>
        </authorList>
    </citation>
    <scope>NUCLEOTIDE SEQUENCE</scope>
    <source>
        <strain evidence="2">CBS 125086</strain>
    </source>
</reference>